<feature type="region of interest" description="Disordered" evidence="1">
    <location>
        <begin position="1"/>
        <end position="23"/>
    </location>
</feature>
<dbReference type="EMBL" id="EU975800">
    <property type="protein sequence ID" value="ACG47918.1"/>
    <property type="molecule type" value="mRNA"/>
</dbReference>
<reference evidence="2" key="1">
    <citation type="journal article" date="2009" name="Plant Mol. Biol.">
        <title>Insights into corn genes derived from large-scale cDNA sequencing.</title>
        <authorList>
            <person name="Alexandrov N.N."/>
            <person name="Brover V.V."/>
            <person name="Freidin S."/>
            <person name="Troukhan M.E."/>
            <person name="Tatarinova T.V."/>
            <person name="Zhang H."/>
            <person name="Swaller T.J."/>
            <person name="Lu Y.P."/>
            <person name="Bouck J."/>
            <person name="Flavell R.B."/>
            <person name="Feldmann K.A."/>
        </authorList>
    </citation>
    <scope>NUCLEOTIDE SEQUENCE</scope>
</reference>
<evidence type="ECO:0008006" key="3">
    <source>
        <dbReference type="Google" id="ProtNLM"/>
    </source>
</evidence>
<evidence type="ECO:0000313" key="2">
    <source>
        <dbReference type="EMBL" id="ACG47918.1"/>
    </source>
</evidence>
<proteinExistence type="evidence at transcript level"/>
<organism evidence="2">
    <name type="scientific">Zea mays</name>
    <name type="common">Maize</name>
    <dbReference type="NCBI Taxonomy" id="4577"/>
    <lineage>
        <taxon>Eukaryota</taxon>
        <taxon>Viridiplantae</taxon>
        <taxon>Streptophyta</taxon>
        <taxon>Embryophyta</taxon>
        <taxon>Tracheophyta</taxon>
        <taxon>Spermatophyta</taxon>
        <taxon>Magnoliopsida</taxon>
        <taxon>Liliopsida</taxon>
        <taxon>Poales</taxon>
        <taxon>Poaceae</taxon>
        <taxon>PACMAD clade</taxon>
        <taxon>Panicoideae</taxon>
        <taxon>Andropogonodae</taxon>
        <taxon>Andropogoneae</taxon>
        <taxon>Tripsacinae</taxon>
        <taxon>Zea</taxon>
    </lineage>
</organism>
<name>B6UEY5_MAIZE</name>
<evidence type="ECO:0000256" key="1">
    <source>
        <dbReference type="SAM" id="MobiDB-lite"/>
    </source>
</evidence>
<dbReference type="AlphaFoldDB" id="B6UEY5"/>
<protein>
    <recommendedName>
        <fullName evidence="3">Ku70/Ku80 N-terminal alpha/beta domain-containing protein</fullName>
    </recommendedName>
</protein>
<accession>B6UEY5</accession>
<sequence>MDLDPEGIFRDDSDEDEDSVQEREANKEMVVYLVDASPKMLNVTRLPCIPFIWWALNLELNHKAESCTLYKVLNG</sequence>